<keyword evidence="2" id="KW-0472">Membrane</keyword>
<dbReference type="Pfam" id="PF07332">
    <property type="entry name" value="Phage_holin_3_6"/>
    <property type="match status" value="1"/>
</dbReference>
<name>A0ABU6JYW6_9RHOO</name>
<evidence type="ECO:0000313" key="3">
    <source>
        <dbReference type="EMBL" id="MEC5384612.1"/>
    </source>
</evidence>
<keyword evidence="4" id="KW-1185">Reference proteome</keyword>
<dbReference type="InterPro" id="IPR009937">
    <property type="entry name" value="Phage_holin_3_6"/>
</dbReference>
<gene>
    <name evidence="3" type="ORF">VVD49_02700</name>
</gene>
<dbReference type="RefSeq" id="WP_327597585.1">
    <property type="nucleotide sequence ID" value="NZ_JAYXHS010000001.1"/>
</dbReference>
<evidence type="ECO:0000256" key="1">
    <source>
        <dbReference type="SAM" id="MobiDB-lite"/>
    </source>
</evidence>
<feature type="transmembrane region" description="Helical" evidence="2">
    <location>
        <begin position="43"/>
        <end position="67"/>
    </location>
</feature>
<feature type="region of interest" description="Disordered" evidence="1">
    <location>
        <begin position="117"/>
        <end position="142"/>
    </location>
</feature>
<accession>A0ABU6JYW6</accession>
<organism evidence="3 4">
    <name type="scientific">Uliginosibacterium silvisoli</name>
    <dbReference type="NCBI Taxonomy" id="3114758"/>
    <lineage>
        <taxon>Bacteria</taxon>
        <taxon>Pseudomonadati</taxon>
        <taxon>Pseudomonadota</taxon>
        <taxon>Betaproteobacteria</taxon>
        <taxon>Rhodocyclales</taxon>
        <taxon>Zoogloeaceae</taxon>
        <taxon>Uliginosibacterium</taxon>
    </lineage>
</organism>
<sequence>MRLPFVDRFRRLAANASGLVGTRLSLFSLELQEELERQLGHLALLLGLFAFGSLGFVFAAVLILTFAWEHGHLLAAVAGITLVCVVGAAACAVLLIKRVRSAPQPFNETLAEFKRDEQALRGTPASPPSPPSATTPTPGART</sequence>
<keyword evidence="2" id="KW-0812">Transmembrane</keyword>
<feature type="transmembrane region" description="Helical" evidence="2">
    <location>
        <begin position="73"/>
        <end position="96"/>
    </location>
</feature>
<evidence type="ECO:0000313" key="4">
    <source>
        <dbReference type="Proteomes" id="UP001331561"/>
    </source>
</evidence>
<keyword evidence="2" id="KW-1133">Transmembrane helix</keyword>
<comment type="caution">
    <text evidence="3">The sequence shown here is derived from an EMBL/GenBank/DDBJ whole genome shotgun (WGS) entry which is preliminary data.</text>
</comment>
<reference evidence="3 4" key="1">
    <citation type="submission" date="2024-01" db="EMBL/GenBank/DDBJ databases">
        <title>Uliginosibacterium soil sp. nov.</title>
        <authorList>
            <person name="Lv Y."/>
        </authorList>
    </citation>
    <scope>NUCLEOTIDE SEQUENCE [LARGE SCALE GENOMIC DNA]</scope>
    <source>
        <strain evidence="3 4">H3</strain>
    </source>
</reference>
<proteinExistence type="predicted"/>
<protein>
    <submittedName>
        <fullName evidence="3">Phage holin family protein</fullName>
    </submittedName>
</protein>
<dbReference type="EMBL" id="JAYXHS010000001">
    <property type="protein sequence ID" value="MEC5384612.1"/>
    <property type="molecule type" value="Genomic_DNA"/>
</dbReference>
<dbReference type="Proteomes" id="UP001331561">
    <property type="component" value="Unassembled WGS sequence"/>
</dbReference>
<evidence type="ECO:0000256" key="2">
    <source>
        <dbReference type="SAM" id="Phobius"/>
    </source>
</evidence>